<name>A0AA44ZSJ3_PSEA5</name>
<feature type="transmembrane region" description="Helical" evidence="1">
    <location>
        <begin position="64"/>
        <end position="87"/>
    </location>
</feature>
<feature type="transmembrane region" description="Helical" evidence="1">
    <location>
        <begin position="209"/>
        <end position="230"/>
    </location>
</feature>
<gene>
    <name evidence="2" type="ORF">ATL51_0158</name>
</gene>
<dbReference type="EMBL" id="PHUJ01000002">
    <property type="protein sequence ID" value="PKB41196.1"/>
    <property type="molecule type" value="Genomic_DNA"/>
</dbReference>
<feature type="transmembrane region" description="Helical" evidence="1">
    <location>
        <begin position="138"/>
        <end position="158"/>
    </location>
</feature>
<keyword evidence="1" id="KW-0472">Membrane</keyword>
<dbReference type="InterPro" id="IPR012666">
    <property type="entry name" value="CbtA_put"/>
</dbReference>
<feature type="transmembrane region" description="Helical" evidence="1">
    <location>
        <begin position="170"/>
        <end position="189"/>
    </location>
</feature>
<organism evidence="2 3">
    <name type="scientific">Pseudonocardia alni</name>
    <name type="common">Amycolata alni</name>
    <dbReference type="NCBI Taxonomy" id="33907"/>
    <lineage>
        <taxon>Bacteria</taxon>
        <taxon>Bacillati</taxon>
        <taxon>Actinomycetota</taxon>
        <taxon>Actinomycetes</taxon>
        <taxon>Pseudonocardiales</taxon>
        <taxon>Pseudonocardiaceae</taxon>
        <taxon>Pseudonocardia</taxon>
    </lineage>
</organism>
<dbReference type="RefSeq" id="WP_100877264.1">
    <property type="nucleotide sequence ID" value="NZ_JBICSI010000009.1"/>
</dbReference>
<keyword evidence="1" id="KW-0812">Transmembrane</keyword>
<reference evidence="2 3" key="1">
    <citation type="submission" date="2017-11" db="EMBL/GenBank/DDBJ databases">
        <title>Sequencing the genomes of 1000 actinobacteria strains.</title>
        <authorList>
            <person name="Klenk H.-P."/>
        </authorList>
    </citation>
    <scope>NUCLEOTIDE SEQUENCE [LARGE SCALE GENOMIC DNA]</scope>
    <source>
        <strain evidence="2 3">DSM 44104</strain>
    </source>
</reference>
<dbReference type="AlphaFoldDB" id="A0AA44ZSJ3"/>
<protein>
    <submittedName>
        <fullName evidence="2">Cobalt transporter subunit CbtA</fullName>
    </submittedName>
</protein>
<dbReference type="Pfam" id="PF09490">
    <property type="entry name" value="CbtA"/>
    <property type="match status" value="1"/>
</dbReference>
<dbReference type="Proteomes" id="UP000232453">
    <property type="component" value="Unassembled WGS sequence"/>
</dbReference>
<evidence type="ECO:0000313" key="2">
    <source>
        <dbReference type="EMBL" id="PKB41196.1"/>
    </source>
</evidence>
<accession>A0AA44ZSJ3</accession>
<proteinExistence type="predicted"/>
<feature type="transmembrane region" description="Helical" evidence="1">
    <location>
        <begin position="99"/>
        <end position="118"/>
    </location>
</feature>
<comment type="caution">
    <text evidence="2">The sequence shown here is derived from an EMBL/GenBank/DDBJ whole genome shotgun (WGS) entry which is preliminary data.</text>
</comment>
<feature type="transmembrane region" description="Helical" evidence="1">
    <location>
        <begin position="5"/>
        <end position="27"/>
    </location>
</feature>
<evidence type="ECO:0000313" key="3">
    <source>
        <dbReference type="Proteomes" id="UP000232453"/>
    </source>
</evidence>
<sequence length="247" mass="25156">MVRTLLIRGMIAGLVAGLAYFLFAYLFGEPPVEAAIGYEDQVATAAGEASTEEPLVSRGIQATLGLATAALIYGVVVGGILSLVYASVVGRVGRLSARATAAVIAGIGFVAVALVPFIKYPANPPASTLDTTVGQRAGPFLVLIIASVLLAVGAVMLGRSLAVRMGSWNATLVAAAAYLGAVGIVGFLLPTVAETPTDFPATVFYDFRVAAIGGQLVLWTVVGLVFGALIDGRSRRRSSSTVDAAAG</sequence>
<keyword evidence="1" id="KW-1133">Transmembrane helix</keyword>
<evidence type="ECO:0000256" key="1">
    <source>
        <dbReference type="SAM" id="Phobius"/>
    </source>
</evidence>